<name>A0A5K7YL98_9BACT</name>
<sequence>MALNPITGAVETSQQLLSLLRESTPLFHFIERIGTMRYHYAACRVIAVSMAPKGKIQPKGVNPAVARSLSHESMPRRAEKPLEINLIEAAIGFQPG</sequence>
<evidence type="ECO:0000313" key="1">
    <source>
        <dbReference type="EMBL" id="BBO68659.1"/>
    </source>
</evidence>
<keyword evidence="2" id="KW-1185">Reference proteome</keyword>
<reference evidence="1 2" key="1">
    <citation type="submission" date="2019-11" db="EMBL/GenBank/DDBJ databases">
        <title>Comparative genomics of hydrocarbon-degrading Desulfosarcina strains.</title>
        <authorList>
            <person name="Watanabe M."/>
            <person name="Kojima H."/>
            <person name="Fukui M."/>
        </authorList>
    </citation>
    <scope>NUCLEOTIDE SEQUENCE [LARGE SCALE GENOMIC DNA]</scope>
    <source>
        <strain evidence="1 2">PL12</strain>
    </source>
</reference>
<dbReference type="Proteomes" id="UP000427906">
    <property type="component" value="Chromosome"/>
</dbReference>
<organism evidence="1 2">
    <name type="scientific">Desulfosarcina alkanivorans</name>
    <dbReference type="NCBI Taxonomy" id="571177"/>
    <lineage>
        <taxon>Bacteria</taxon>
        <taxon>Pseudomonadati</taxon>
        <taxon>Thermodesulfobacteriota</taxon>
        <taxon>Desulfobacteria</taxon>
        <taxon>Desulfobacterales</taxon>
        <taxon>Desulfosarcinaceae</taxon>
        <taxon>Desulfosarcina</taxon>
    </lineage>
</organism>
<gene>
    <name evidence="1" type="ORF">DSCA_25890</name>
</gene>
<accession>A0A5K7YL98</accession>
<dbReference type="AlphaFoldDB" id="A0A5K7YL98"/>
<dbReference type="EMBL" id="AP021874">
    <property type="protein sequence ID" value="BBO68659.1"/>
    <property type="molecule type" value="Genomic_DNA"/>
</dbReference>
<protein>
    <submittedName>
        <fullName evidence="1">Uncharacterized protein</fullName>
    </submittedName>
</protein>
<evidence type="ECO:0000313" key="2">
    <source>
        <dbReference type="Proteomes" id="UP000427906"/>
    </source>
</evidence>
<proteinExistence type="predicted"/>
<dbReference type="KEGG" id="dalk:DSCA_25890"/>